<dbReference type="EMBL" id="HACG01005171">
    <property type="protein sequence ID" value="CEK52036.1"/>
    <property type="molecule type" value="Transcribed_RNA"/>
</dbReference>
<keyword evidence="1" id="KW-0812">Transmembrane</keyword>
<keyword evidence="1" id="KW-1133">Transmembrane helix</keyword>
<name>A0A0B6Y893_9EUPU</name>
<reference evidence="2" key="1">
    <citation type="submission" date="2014-12" db="EMBL/GenBank/DDBJ databases">
        <title>Insight into the proteome of Arion vulgaris.</title>
        <authorList>
            <person name="Aradska J."/>
            <person name="Bulat T."/>
            <person name="Smidak R."/>
            <person name="Sarate P."/>
            <person name="Gangsoo J."/>
            <person name="Sialana F."/>
            <person name="Bilban M."/>
            <person name="Lubec G."/>
        </authorList>
    </citation>
    <scope>NUCLEOTIDE SEQUENCE</scope>
    <source>
        <tissue evidence="2">Skin</tissue>
    </source>
</reference>
<keyword evidence="1" id="KW-0472">Membrane</keyword>
<organism evidence="2">
    <name type="scientific">Arion vulgaris</name>
    <dbReference type="NCBI Taxonomy" id="1028688"/>
    <lineage>
        <taxon>Eukaryota</taxon>
        <taxon>Metazoa</taxon>
        <taxon>Spiralia</taxon>
        <taxon>Lophotrochozoa</taxon>
        <taxon>Mollusca</taxon>
        <taxon>Gastropoda</taxon>
        <taxon>Heterobranchia</taxon>
        <taxon>Euthyneura</taxon>
        <taxon>Panpulmonata</taxon>
        <taxon>Eupulmonata</taxon>
        <taxon>Stylommatophora</taxon>
        <taxon>Helicina</taxon>
        <taxon>Arionoidea</taxon>
        <taxon>Arionidae</taxon>
        <taxon>Arion</taxon>
    </lineage>
</organism>
<dbReference type="AlphaFoldDB" id="A0A0B6Y893"/>
<gene>
    <name evidence="2" type="primary">ORF15277</name>
</gene>
<evidence type="ECO:0000313" key="2">
    <source>
        <dbReference type="EMBL" id="CEK52036.1"/>
    </source>
</evidence>
<protein>
    <submittedName>
        <fullName evidence="2">Uncharacterized protein</fullName>
    </submittedName>
</protein>
<proteinExistence type="predicted"/>
<feature type="non-terminal residue" evidence="2">
    <location>
        <position position="1"/>
    </location>
</feature>
<sequence length="144" mass="16307">NKKNVLSNKIQPLNSCQRLRGSELESIRHDLNAVAMTTMQDDAIEILSCHVEQDEEDDIPDKHAIIPIKLVNGETLSDDPTNIHRKRVVRAVGAVTFLLLFFSILLIGISLNMSKDIDELVRQSNLGMRNPQFNFVTRKENVTQ</sequence>
<accession>A0A0B6Y893</accession>
<evidence type="ECO:0000256" key="1">
    <source>
        <dbReference type="SAM" id="Phobius"/>
    </source>
</evidence>
<feature type="transmembrane region" description="Helical" evidence="1">
    <location>
        <begin position="91"/>
        <end position="111"/>
    </location>
</feature>